<dbReference type="Pfam" id="PF02913">
    <property type="entry name" value="FAD-oxidase_C"/>
    <property type="match status" value="1"/>
</dbReference>
<comment type="caution">
    <text evidence="7">The sequence shown here is derived from an EMBL/GenBank/DDBJ whole genome shotgun (WGS) entry which is preliminary data.</text>
</comment>
<evidence type="ECO:0000256" key="1">
    <source>
        <dbReference type="ARBA" id="ARBA00001974"/>
    </source>
</evidence>
<keyword evidence="5" id="KW-0560">Oxidoreductase</keyword>
<dbReference type="InterPro" id="IPR036318">
    <property type="entry name" value="FAD-bd_PCMH-like_sf"/>
</dbReference>
<evidence type="ECO:0000256" key="4">
    <source>
        <dbReference type="ARBA" id="ARBA00022827"/>
    </source>
</evidence>
<dbReference type="Gene3D" id="3.30.70.2740">
    <property type="match status" value="1"/>
</dbReference>
<sequence>MGVRKIPSLAEAVRSELRTLFGPRVLLSRSEKGVYRYDAILVGPEPLAVVLPESREEVQALVRLARKHGLSLVARGAGSGLSGGAVPEEGAIVVAFTRMTRLELDLRGRTAWAEPGVTTARISEEARPYGLFYPPDPASWRTSTLGGNLGENAGGPLCFKYGVTGDYVLELEFVDAWGEVHRLGRQAYDLPGLLIGSEGTLGLITGVRVRLLPLPRYRATLMAAFPEVGALAQAVSQAIARGAVPARLEFLDPICVNAVEDYLGMGLPRGHALLLAETDGDDLEVVQEELSLVEETAASLGARVQRARDEREAEALWRARRSVSPALGRIRPKRVNEDIAVPRSHLPQVVQEISALGEAYGLVVAQFGHIGDGNLHPNILFDPRRESEERVWELAHEIARVALRHGGVLSGEHGIGLMKREFMREAVDEATLEAFRTIKATLDPEGILNPGKLLP</sequence>
<dbReference type="SUPFAM" id="SSF55103">
    <property type="entry name" value="FAD-linked oxidases, C-terminal domain"/>
    <property type="match status" value="1"/>
</dbReference>
<dbReference type="Proteomes" id="UP000053099">
    <property type="component" value="Unassembled WGS sequence"/>
</dbReference>
<dbReference type="PANTHER" id="PTHR42934:SF2">
    <property type="entry name" value="GLYCOLATE OXIDASE SUBUNIT GLCD"/>
    <property type="match status" value="1"/>
</dbReference>
<dbReference type="SUPFAM" id="SSF56176">
    <property type="entry name" value="FAD-binding/transporter-associated domain-like"/>
    <property type="match status" value="1"/>
</dbReference>
<dbReference type="PANTHER" id="PTHR42934">
    <property type="entry name" value="GLYCOLATE OXIDASE SUBUNIT GLCD"/>
    <property type="match status" value="1"/>
</dbReference>
<dbReference type="PROSITE" id="PS51387">
    <property type="entry name" value="FAD_PCMH"/>
    <property type="match status" value="1"/>
</dbReference>
<evidence type="ECO:0000256" key="3">
    <source>
        <dbReference type="ARBA" id="ARBA00022630"/>
    </source>
</evidence>
<dbReference type="InterPro" id="IPR051914">
    <property type="entry name" value="FAD-linked_OxidoTrans_Type4"/>
</dbReference>
<dbReference type="InterPro" id="IPR004113">
    <property type="entry name" value="FAD-bd_oxidored_4_C"/>
</dbReference>
<keyword evidence="4" id="KW-0274">FAD</keyword>
<keyword evidence="3" id="KW-0285">Flavoprotein</keyword>
<evidence type="ECO:0000259" key="6">
    <source>
        <dbReference type="PROSITE" id="PS51387"/>
    </source>
</evidence>
<dbReference type="InterPro" id="IPR016169">
    <property type="entry name" value="FAD-bd_PCMH_sub2"/>
</dbReference>
<reference evidence="7 8" key="1">
    <citation type="submission" date="2015-09" db="EMBL/GenBank/DDBJ databases">
        <title>Draft genome sequence of Thermus scotoductus strain K1 isolated from a geothermal spring in Nagorno-Karabakh, Armenia.</title>
        <authorList>
            <person name="Saghatelyan A."/>
            <person name="Poghosyan L."/>
            <person name="Panosyan H."/>
            <person name="Birkeland N.-K."/>
        </authorList>
    </citation>
    <scope>NUCLEOTIDE SEQUENCE [LARGE SCALE GENOMIC DNA]</scope>
    <source>
        <strain evidence="7 8">K1</strain>
    </source>
</reference>
<organism evidence="7 8">
    <name type="scientific">Thermus scotoductus</name>
    <dbReference type="NCBI Taxonomy" id="37636"/>
    <lineage>
        <taxon>Bacteria</taxon>
        <taxon>Thermotogati</taxon>
        <taxon>Deinococcota</taxon>
        <taxon>Deinococci</taxon>
        <taxon>Thermales</taxon>
        <taxon>Thermaceae</taxon>
        <taxon>Thermus</taxon>
    </lineage>
</organism>
<comment type="similarity">
    <text evidence="2">Belongs to the FAD-binding oxidoreductase/transferase type 4 family.</text>
</comment>
<dbReference type="AlphaFoldDB" id="A0A0N0IQV9"/>
<comment type="cofactor">
    <cofactor evidence="1">
        <name>FAD</name>
        <dbReference type="ChEBI" id="CHEBI:57692"/>
    </cofactor>
</comment>
<dbReference type="Gene3D" id="1.10.45.10">
    <property type="entry name" value="Vanillyl-alcohol Oxidase, Chain A, domain 4"/>
    <property type="match status" value="1"/>
</dbReference>
<dbReference type="InterPro" id="IPR016166">
    <property type="entry name" value="FAD-bd_PCMH"/>
</dbReference>
<accession>A0A0N0IQV9</accession>
<proteinExistence type="inferred from homology"/>
<dbReference type="GO" id="GO:0071949">
    <property type="term" value="F:FAD binding"/>
    <property type="evidence" value="ECO:0007669"/>
    <property type="project" value="InterPro"/>
</dbReference>
<dbReference type="Pfam" id="PF01565">
    <property type="entry name" value="FAD_binding_4"/>
    <property type="match status" value="1"/>
</dbReference>
<gene>
    <name evidence="7" type="ORF">AN926_05140</name>
</gene>
<dbReference type="InterPro" id="IPR006094">
    <property type="entry name" value="Oxid_FAD_bind_N"/>
</dbReference>
<dbReference type="FunFam" id="3.30.70.2740:FF:000001">
    <property type="entry name" value="D-lactate dehydrogenase mitochondrial"/>
    <property type="match status" value="1"/>
</dbReference>
<dbReference type="InterPro" id="IPR016171">
    <property type="entry name" value="Vanillyl_alc_oxidase_C-sub2"/>
</dbReference>
<dbReference type="Gene3D" id="3.30.465.10">
    <property type="match status" value="1"/>
</dbReference>
<name>A0A0N0IQV9_THESC</name>
<protein>
    <submittedName>
        <fullName evidence="7">2-hydroxy-acid oxidase</fullName>
    </submittedName>
</protein>
<dbReference type="InterPro" id="IPR016164">
    <property type="entry name" value="FAD-linked_Oxase-like_C"/>
</dbReference>
<dbReference type="PATRIC" id="fig|37636.3.peg.86"/>
<dbReference type="FunFam" id="1.10.45.10:FF:000001">
    <property type="entry name" value="D-lactate dehydrogenase mitochondrial"/>
    <property type="match status" value="1"/>
</dbReference>
<evidence type="ECO:0000313" key="7">
    <source>
        <dbReference type="EMBL" id="KPD32155.1"/>
    </source>
</evidence>
<dbReference type="GO" id="GO:0016491">
    <property type="term" value="F:oxidoreductase activity"/>
    <property type="evidence" value="ECO:0007669"/>
    <property type="project" value="UniProtKB-KW"/>
</dbReference>
<evidence type="ECO:0000256" key="2">
    <source>
        <dbReference type="ARBA" id="ARBA00008000"/>
    </source>
</evidence>
<evidence type="ECO:0000256" key="5">
    <source>
        <dbReference type="ARBA" id="ARBA00023002"/>
    </source>
</evidence>
<dbReference type="EMBL" id="LJJR01000012">
    <property type="protein sequence ID" value="KPD32155.1"/>
    <property type="molecule type" value="Genomic_DNA"/>
</dbReference>
<feature type="domain" description="FAD-binding PCMH-type" evidence="6">
    <location>
        <begin position="42"/>
        <end position="214"/>
    </location>
</feature>
<evidence type="ECO:0000313" key="8">
    <source>
        <dbReference type="Proteomes" id="UP000053099"/>
    </source>
</evidence>